<evidence type="ECO:0000313" key="4">
    <source>
        <dbReference type="Proteomes" id="UP001230188"/>
    </source>
</evidence>
<organism evidence="3 4">
    <name type="scientific">Chrysophaeum taylorii</name>
    <dbReference type="NCBI Taxonomy" id="2483200"/>
    <lineage>
        <taxon>Eukaryota</taxon>
        <taxon>Sar</taxon>
        <taxon>Stramenopiles</taxon>
        <taxon>Ochrophyta</taxon>
        <taxon>Pelagophyceae</taxon>
        <taxon>Pelagomonadales</taxon>
        <taxon>Pelagomonadaceae</taxon>
        <taxon>Chrysophaeum</taxon>
    </lineage>
</organism>
<keyword evidence="1" id="KW-0732">Signal</keyword>
<feature type="chain" id="PRO_5042268699" description="Methyltransferase FkbM domain-containing protein" evidence="1">
    <location>
        <begin position="20"/>
        <end position="395"/>
    </location>
</feature>
<name>A0AAD7XQZ1_9STRA</name>
<reference evidence="3" key="1">
    <citation type="submission" date="2023-01" db="EMBL/GenBank/DDBJ databases">
        <title>Metagenome sequencing of chrysophaentin producing Chrysophaeum taylorii.</title>
        <authorList>
            <person name="Davison J."/>
            <person name="Bewley C."/>
        </authorList>
    </citation>
    <scope>NUCLEOTIDE SEQUENCE</scope>
    <source>
        <strain evidence="3">NIES-1699</strain>
    </source>
</reference>
<dbReference type="InterPro" id="IPR006342">
    <property type="entry name" value="FkbM_mtfrase"/>
</dbReference>
<evidence type="ECO:0000313" key="3">
    <source>
        <dbReference type="EMBL" id="KAJ8614625.1"/>
    </source>
</evidence>
<proteinExistence type="predicted"/>
<dbReference type="InterPro" id="IPR029063">
    <property type="entry name" value="SAM-dependent_MTases_sf"/>
</dbReference>
<dbReference type="InterPro" id="IPR052514">
    <property type="entry name" value="SAM-dependent_MTase"/>
</dbReference>
<keyword evidence="4" id="KW-1185">Reference proteome</keyword>
<accession>A0AAD7XQZ1</accession>
<dbReference type="EMBL" id="JAQMWT010000001">
    <property type="protein sequence ID" value="KAJ8614625.1"/>
    <property type="molecule type" value="Genomic_DNA"/>
</dbReference>
<dbReference type="Gene3D" id="3.40.50.150">
    <property type="entry name" value="Vaccinia Virus protein VP39"/>
    <property type="match status" value="1"/>
</dbReference>
<evidence type="ECO:0000256" key="1">
    <source>
        <dbReference type="SAM" id="SignalP"/>
    </source>
</evidence>
<dbReference type="Pfam" id="PF05050">
    <property type="entry name" value="Methyltransf_21"/>
    <property type="match status" value="1"/>
</dbReference>
<dbReference type="AlphaFoldDB" id="A0AAD7XQZ1"/>
<comment type="caution">
    <text evidence="3">The sequence shown here is derived from an EMBL/GenBank/DDBJ whole genome shotgun (WGS) entry which is preliminary data.</text>
</comment>
<protein>
    <recommendedName>
        <fullName evidence="2">Methyltransferase FkbM domain-containing protein</fullName>
    </recommendedName>
</protein>
<feature type="domain" description="Methyltransferase FkbM" evidence="2">
    <location>
        <begin position="147"/>
        <end position="287"/>
    </location>
</feature>
<evidence type="ECO:0000259" key="2">
    <source>
        <dbReference type="Pfam" id="PF05050"/>
    </source>
</evidence>
<sequence>MLVVLLLLHWSLLTAPTHADGSVSAVRALPTGTTGKWVADRKTLAFYSDDDAKPTRTEFVGMVPLPPPPPRNGTESLLVSASAQDLQGKGHYRVVNIAGSAVIMMSRNAYKMGRVTAYLNRERQNFAQLADAVESMRLVRGHAEVVDVGANHGLFTLLAAAKGANVSAIEPQAELATLVAAAVVVNGFDEYVRVFHNAVLDVETSVQIPELAAYDARSEGGTAALGDRSRKVPMTIVRTVPVSLVTELRPLAFLKIDVEGVELAVLRSAFPALAEKLVSKAIIEFGPAERWAKLSSNGIGAGTVTAAQEVLAQIRTFGYLAYFRVGGRQDSSVCRHFTCDKRRNSDGSSEKVAYLNTDDEVKFLIASLRSPVDLVLVLNTSLLVGGGAPRVHQRC</sequence>
<gene>
    <name evidence="3" type="ORF">CTAYLR_008993</name>
</gene>
<dbReference type="NCBIfam" id="TIGR01444">
    <property type="entry name" value="fkbM_fam"/>
    <property type="match status" value="1"/>
</dbReference>
<dbReference type="SUPFAM" id="SSF53335">
    <property type="entry name" value="S-adenosyl-L-methionine-dependent methyltransferases"/>
    <property type="match status" value="1"/>
</dbReference>
<dbReference type="PANTHER" id="PTHR34203">
    <property type="entry name" value="METHYLTRANSFERASE, FKBM FAMILY PROTEIN"/>
    <property type="match status" value="1"/>
</dbReference>
<feature type="signal peptide" evidence="1">
    <location>
        <begin position="1"/>
        <end position="19"/>
    </location>
</feature>
<dbReference type="Proteomes" id="UP001230188">
    <property type="component" value="Unassembled WGS sequence"/>
</dbReference>
<dbReference type="PANTHER" id="PTHR34203:SF13">
    <property type="entry name" value="EXPRESSED PROTEIN"/>
    <property type="match status" value="1"/>
</dbReference>